<feature type="non-terminal residue" evidence="1">
    <location>
        <position position="393"/>
    </location>
</feature>
<gene>
    <name evidence="1" type="ORF">PCOR1329_LOCUS31832</name>
</gene>
<sequence>MAAPDACSCCGQVGHRIGTCPLPAAKELMKLRELARPRKTISKRSTERITPRADGQYKAGRTMQYTGKLRPGEARPQRAKELLNKGADRKSFDMRGAEEAVRNMVSYGFLPAPTTCPKCGSGLGIVSTKRFAGYVHVKPVDLNRLVTHFCRNKPAESPRAMGAANLFGIGREVADHVFKVLRQRESELGKSESTDMTLHGNVEADSHKVAECFVSPSNEHFAKEIKDWKKSHRNESLPNYFKLHARVAGASQRGGRLILAPLPNKVVKPKGRPPPEGVRELRATRLLERVVRRSPRGAKPAVFADGAKAWRQCAADYPSINFEQVSHARFQFTKKTEKKVGASDVAGTQSIDARWKKLQKFLPKELKVRSDRHAGVNPNLMEYMWSWCWRRNH</sequence>
<comment type="caution">
    <text evidence="1">The sequence shown here is derived from an EMBL/GenBank/DDBJ whole genome shotgun (WGS) entry which is preliminary data.</text>
</comment>
<organism evidence="1 2">
    <name type="scientific">Prorocentrum cordatum</name>
    <dbReference type="NCBI Taxonomy" id="2364126"/>
    <lineage>
        <taxon>Eukaryota</taxon>
        <taxon>Sar</taxon>
        <taxon>Alveolata</taxon>
        <taxon>Dinophyceae</taxon>
        <taxon>Prorocentrales</taxon>
        <taxon>Prorocentraceae</taxon>
        <taxon>Prorocentrum</taxon>
    </lineage>
</organism>
<proteinExistence type="predicted"/>
<protein>
    <submittedName>
        <fullName evidence="1">Uncharacterized protein</fullName>
    </submittedName>
</protein>
<evidence type="ECO:0000313" key="2">
    <source>
        <dbReference type="Proteomes" id="UP001189429"/>
    </source>
</evidence>
<name>A0ABN9SR88_9DINO</name>
<evidence type="ECO:0000313" key="1">
    <source>
        <dbReference type="EMBL" id="CAK0834399.1"/>
    </source>
</evidence>
<dbReference type="EMBL" id="CAUYUJ010012669">
    <property type="protein sequence ID" value="CAK0834399.1"/>
    <property type="molecule type" value="Genomic_DNA"/>
</dbReference>
<accession>A0ABN9SR88</accession>
<dbReference type="Proteomes" id="UP001189429">
    <property type="component" value="Unassembled WGS sequence"/>
</dbReference>
<keyword evidence="2" id="KW-1185">Reference proteome</keyword>
<reference evidence="1" key="1">
    <citation type="submission" date="2023-10" db="EMBL/GenBank/DDBJ databases">
        <authorList>
            <person name="Chen Y."/>
            <person name="Shah S."/>
            <person name="Dougan E. K."/>
            <person name="Thang M."/>
            <person name="Chan C."/>
        </authorList>
    </citation>
    <scope>NUCLEOTIDE SEQUENCE [LARGE SCALE GENOMIC DNA]</scope>
</reference>